<reference evidence="1 2" key="1">
    <citation type="journal article" date="2024" name="G3 (Bethesda)">
        <title>Genome assembly of Hibiscus sabdariffa L. provides insights into metabolisms of medicinal natural products.</title>
        <authorList>
            <person name="Kim T."/>
        </authorList>
    </citation>
    <scope>NUCLEOTIDE SEQUENCE [LARGE SCALE GENOMIC DNA]</scope>
    <source>
        <strain evidence="1">TK-2024</strain>
        <tissue evidence="1">Old leaves</tissue>
    </source>
</reference>
<proteinExistence type="predicted"/>
<protein>
    <submittedName>
        <fullName evidence="1">Uncharacterized protein</fullName>
    </submittedName>
</protein>
<accession>A0ABR2A5R2</accession>
<comment type="caution">
    <text evidence="1">The sequence shown here is derived from an EMBL/GenBank/DDBJ whole genome shotgun (WGS) entry which is preliminary data.</text>
</comment>
<evidence type="ECO:0000313" key="2">
    <source>
        <dbReference type="Proteomes" id="UP001396334"/>
    </source>
</evidence>
<name>A0ABR2A5R2_9ROSI</name>
<gene>
    <name evidence="1" type="ORF">V6N11_047143</name>
</gene>
<dbReference type="Proteomes" id="UP001396334">
    <property type="component" value="Unassembled WGS sequence"/>
</dbReference>
<dbReference type="EMBL" id="JBBPBN010000358">
    <property type="protein sequence ID" value="KAK8488204.1"/>
    <property type="molecule type" value="Genomic_DNA"/>
</dbReference>
<keyword evidence="2" id="KW-1185">Reference proteome</keyword>
<evidence type="ECO:0000313" key="1">
    <source>
        <dbReference type="EMBL" id="KAK8488204.1"/>
    </source>
</evidence>
<dbReference type="Pfam" id="PF04144">
    <property type="entry name" value="SCAMP"/>
    <property type="match status" value="1"/>
</dbReference>
<sequence>MQKVRRKKETVLELLWKRKIGHHFFQSSTKIAVCCIFDILSGIVPAVDLISNALVGNFYFIGFGLFCQESVVSIWVIQQVYMYFRGSGKAARGAMTYEAFHLMKSTDLAAVIAIQGDN</sequence>
<organism evidence="1 2">
    <name type="scientific">Hibiscus sabdariffa</name>
    <name type="common">roselle</name>
    <dbReference type="NCBI Taxonomy" id="183260"/>
    <lineage>
        <taxon>Eukaryota</taxon>
        <taxon>Viridiplantae</taxon>
        <taxon>Streptophyta</taxon>
        <taxon>Embryophyta</taxon>
        <taxon>Tracheophyta</taxon>
        <taxon>Spermatophyta</taxon>
        <taxon>Magnoliopsida</taxon>
        <taxon>eudicotyledons</taxon>
        <taxon>Gunneridae</taxon>
        <taxon>Pentapetalae</taxon>
        <taxon>rosids</taxon>
        <taxon>malvids</taxon>
        <taxon>Malvales</taxon>
        <taxon>Malvaceae</taxon>
        <taxon>Malvoideae</taxon>
        <taxon>Hibiscus</taxon>
    </lineage>
</organism>
<dbReference type="InterPro" id="IPR007273">
    <property type="entry name" value="SCAMP"/>
</dbReference>